<comment type="caution">
    <text evidence="1">The sequence shown here is derived from an EMBL/GenBank/DDBJ whole genome shotgun (WGS) entry which is preliminary data.</text>
</comment>
<sequence length="67" mass="7735">MSLKKVLKFKVIRTPSQYDVIIVRLGKRTLPAHLMLPFSAILNPQTTKPFFFFFAPFHPNPISDFVS</sequence>
<proteinExistence type="predicted"/>
<accession>A0AAD8JQ54</accession>
<protein>
    <submittedName>
        <fullName evidence="1">Uncharacterized protein</fullName>
    </submittedName>
</protein>
<keyword evidence="2" id="KW-1185">Reference proteome</keyword>
<evidence type="ECO:0000313" key="1">
    <source>
        <dbReference type="EMBL" id="KAK1407751.1"/>
    </source>
</evidence>
<evidence type="ECO:0000313" key="2">
    <source>
        <dbReference type="Proteomes" id="UP001229421"/>
    </source>
</evidence>
<name>A0AAD8JQ54_TARER</name>
<dbReference type="Proteomes" id="UP001229421">
    <property type="component" value="Unassembled WGS sequence"/>
</dbReference>
<dbReference type="AlphaFoldDB" id="A0AAD8JQ54"/>
<reference evidence="1" key="1">
    <citation type="journal article" date="2023" name="bioRxiv">
        <title>Improved chromosome-level genome assembly for marigold (Tagetes erecta).</title>
        <authorList>
            <person name="Jiang F."/>
            <person name="Yuan L."/>
            <person name="Wang S."/>
            <person name="Wang H."/>
            <person name="Xu D."/>
            <person name="Wang A."/>
            <person name="Fan W."/>
        </authorList>
    </citation>
    <scope>NUCLEOTIDE SEQUENCE</scope>
    <source>
        <strain evidence="1">WSJ</strain>
        <tissue evidence="1">Leaf</tissue>
    </source>
</reference>
<organism evidence="1 2">
    <name type="scientific">Tagetes erecta</name>
    <name type="common">African marigold</name>
    <dbReference type="NCBI Taxonomy" id="13708"/>
    <lineage>
        <taxon>Eukaryota</taxon>
        <taxon>Viridiplantae</taxon>
        <taxon>Streptophyta</taxon>
        <taxon>Embryophyta</taxon>
        <taxon>Tracheophyta</taxon>
        <taxon>Spermatophyta</taxon>
        <taxon>Magnoliopsida</taxon>
        <taxon>eudicotyledons</taxon>
        <taxon>Gunneridae</taxon>
        <taxon>Pentapetalae</taxon>
        <taxon>asterids</taxon>
        <taxon>campanulids</taxon>
        <taxon>Asterales</taxon>
        <taxon>Asteraceae</taxon>
        <taxon>Asteroideae</taxon>
        <taxon>Heliantheae alliance</taxon>
        <taxon>Tageteae</taxon>
        <taxon>Tagetes</taxon>
    </lineage>
</organism>
<dbReference type="EMBL" id="JAUHHV010000011">
    <property type="protein sequence ID" value="KAK1407751.1"/>
    <property type="molecule type" value="Genomic_DNA"/>
</dbReference>
<gene>
    <name evidence="1" type="ORF">QVD17_39377</name>
</gene>